<evidence type="ECO:0000313" key="4">
    <source>
        <dbReference type="Proteomes" id="UP000785679"/>
    </source>
</evidence>
<protein>
    <submittedName>
        <fullName evidence="3">Uncharacterized protein</fullName>
    </submittedName>
</protein>
<comment type="caution">
    <text evidence="3">The sequence shown here is derived from an EMBL/GenBank/DDBJ whole genome shotgun (WGS) entry which is preliminary data.</text>
</comment>
<accession>A0A8J8NNR1</accession>
<dbReference type="AlphaFoldDB" id="A0A8J8NNR1"/>
<feature type="compositionally biased region" description="Polar residues" evidence="2">
    <location>
        <begin position="49"/>
        <end position="61"/>
    </location>
</feature>
<keyword evidence="4" id="KW-1185">Reference proteome</keyword>
<organism evidence="3 4">
    <name type="scientific">Halteria grandinella</name>
    <dbReference type="NCBI Taxonomy" id="5974"/>
    <lineage>
        <taxon>Eukaryota</taxon>
        <taxon>Sar</taxon>
        <taxon>Alveolata</taxon>
        <taxon>Ciliophora</taxon>
        <taxon>Intramacronucleata</taxon>
        <taxon>Spirotrichea</taxon>
        <taxon>Stichotrichia</taxon>
        <taxon>Sporadotrichida</taxon>
        <taxon>Halteriidae</taxon>
        <taxon>Halteria</taxon>
    </lineage>
</organism>
<feature type="region of interest" description="Disordered" evidence="2">
    <location>
        <begin position="49"/>
        <end position="81"/>
    </location>
</feature>
<proteinExistence type="predicted"/>
<dbReference type="EMBL" id="RRYP01009451">
    <property type="protein sequence ID" value="TNV79057.1"/>
    <property type="molecule type" value="Genomic_DNA"/>
</dbReference>
<gene>
    <name evidence="3" type="ORF">FGO68_gene5657</name>
</gene>
<sequence length="355" mass="41275">MKHSSKTHRNLSDVEGTLFKLKKMRPADRQLPVTAQSLLLDPHIIEVDLSQNPSARNQRQPKTTRNKPKTPYLTGEKPYQTNASSATGVSMLQQNVWMMPPQFDPYYHSPISTIYSREEYVYKQQLGEFVKDIKNNGPEGVLNSARKQALTPSNRPSSSSLQPEQVKEMALIIKFKDEQIFELRRQLQLLNTHKDRVVQECQLLRTREDTHKAQIRELQDMLERQMKQKDEVHNKYIKEQEYSLQLRQENHSLKIAIRETSKERDKVINETSVYQLPHARMSISRAQWGEQVTAVVNHIIFQHILQSQLNFVCAHSLVCNSSQTFPNFQTNLTQNDDGKQTKGSWVFRRRNLVGA</sequence>
<evidence type="ECO:0000256" key="1">
    <source>
        <dbReference type="SAM" id="Coils"/>
    </source>
</evidence>
<keyword evidence="1" id="KW-0175">Coiled coil</keyword>
<dbReference type="Proteomes" id="UP000785679">
    <property type="component" value="Unassembled WGS sequence"/>
</dbReference>
<reference evidence="3" key="1">
    <citation type="submission" date="2019-06" db="EMBL/GenBank/DDBJ databases">
        <authorList>
            <person name="Zheng W."/>
        </authorList>
    </citation>
    <scope>NUCLEOTIDE SEQUENCE</scope>
    <source>
        <strain evidence="3">QDHG01</strain>
    </source>
</reference>
<evidence type="ECO:0000256" key="2">
    <source>
        <dbReference type="SAM" id="MobiDB-lite"/>
    </source>
</evidence>
<evidence type="ECO:0000313" key="3">
    <source>
        <dbReference type="EMBL" id="TNV79057.1"/>
    </source>
</evidence>
<feature type="coiled-coil region" evidence="1">
    <location>
        <begin position="208"/>
        <end position="235"/>
    </location>
</feature>
<name>A0A8J8NNR1_HALGN</name>